<gene>
    <name evidence="1" type="ORF">C2S53_005668</name>
</gene>
<evidence type="ECO:0000313" key="2">
    <source>
        <dbReference type="Proteomes" id="UP001190926"/>
    </source>
</evidence>
<sequence length="194" mass="22068">MDSQCNSSSLSLELRLIRTRNICVNTSREVFVRCYLSTSSNKRVRIDSQEIPSSNSNLINQTFSLNCSGNQETIKSLKQRTIVFELRSRSRAPNFLARIGGSKLLARAEMPWNDVVGKDEEKWIVMIAKDRHVYSDDVKPPAVKIAMKVEEFSEMKEESGRRKFDDDCGCNCMDCGCNSCHVDYELFALGRSSF</sequence>
<accession>A0AAD4P019</accession>
<keyword evidence="2" id="KW-1185">Reference proteome</keyword>
<dbReference type="PANTHER" id="PTHR35503:SF2">
    <property type="entry name" value="OS04G0455700 PROTEIN"/>
    <property type="match status" value="1"/>
</dbReference>
<name>A0AAD4P019_PERFH</name>
<comment type="caution">
    <text evidence="1">The sequence shown here is derived from an EMBL/GenBank/DDBJ whole genome shotgun (WGS) entry which is preliminary data.</text>
</comment>
<dbReference type="EMBL" id="SDAM02001747">
    <property type="protein sequence ID" value="KAH6821978.1"/>
    <property type="molecule type" value="Genomic_DNA"/>
</dbReference>
<proteinExistence type="predicted"/>
<evidence type="ECO:0000313" key="1">
    <source>
        <dbReference type="EMBL" id="KAH6821978.1"/>
    </source>
</evidence>
<organism evidence="1 2">
    <name type="scientific">Perilla frutescens var. hirtella</name>
    <name type="common">Perilla citriodora</name>
    <name type="synonym">Perilla setoyensis</name>
    <dbReference type="NCBI Taxonomy" id="608512"/>
    <lineage>
        <taxon>Eukaryota</taxon>
        <taxon>Viridiplantae</taxon>
        <taxon>Streptophyta</taxon>
        <taxon>Embryophyta</taxon>
        <taxon>Tracheophyta</taxon>
        <taxon>Spermatophyta</taxon>
        <taxon>Magnoliopsida</taxon>
        <taxon>eudicotyledons</taxon>
        <taxon>Gunneridae</taxon>
        <taxon>Pentapetalae</taxon>
        <taxon>asterids</taxon>
        <taxon>lamiids</taxon>
        <taxon>Lamiales</taxon>
        <taxon>Lamiaceae</taxon>
        <taxon>Nepetoideae</taxon>
        <taxon>Elsholtzieae</taxon>
        <taxon>Perilla</taxon>
    </lineage>
</organism>
<dbReference type="Proteomes" id="UP001190926">
    <property type="component" value="Unassembled WGS sequence"/>
</dbReference>
<dbReference type="PANTHER" id="PTHR35503">
    <property type="entry name" value="OSJNBA0006M15.15 PROTEIN"/>
    <property type="match status" value="1"/>
</dbReference>
<reference evidence="1 2" key="1">
    <citation type="journal article" date="2021" name="Nat. Commun.">
        <title>Incipient diploidization of the medicinal plant Perilla within 10,000 years.</title>
        <authorList>
            <person name="Zhang Y."/>
            <person name="Shen Q."/>
            <person name="Leng L."/>
            <person name="Zhang D."/>
            <person name="Chen S."/>
            <person name="Shi Y."/>
            <person name="Ning Z."/>
            <person name="Chen S."/>
        </authorList>
    </citation>
    <scope>NUCLEOTIDE SEQUENCE [LARGE SCALE GENOMIC DNA]</scope>
    <source>
        <strain evidence="2">cv. PC099</strain>
    </source>
</reference>
<protein>
    <submittedName>
        <fullName evidence="1">Uncharacterized protein</fullName>
    </submittedName>
</protein>
<dbReference type="AlphaFoldDB" id="A0AAD4P019"/>